<dbReference type="InterPro" id="IPR050216">
    <property type="entry name" value="LRR_domain-containing"/>
</dbReference>
<name>A0ABM0M613_SACKO</name>
<dbReference type="InterPro" id="IPR001611">
    <property type="entry name" value="Leu-rich_rpt"/>
</dbReference>
<keyword evidence="2" id="KW-0677">Repeat</keyword>
<dbReference type="Gene3D" id="3.80.10.10">
    <property type="entry name" value="Ribonuclease Inhibitor"/>
    <property type="match status" value="2"/>
</dbReference>
<dbReference type="GeneID" id="102806358"/>
<gene>
    <name evidence="4" type="primary">LOC102806358</name>
</gene>
<dbReference type="InterPro" id="IPR003591">
    <property type="entry name" value="Leu-rich_rpt_typical-subtyp"/>
</dbReference>
<reference evidence="4" key="1">
    <citation type="submission" date="2025-08" db="UniProtKB">
        <authorList>
            <consortium name="RefSeq"/>
        </authorList>
    </citation>
    <scope>IDENTIFICATION</scope>
    <source>
        <tissue evidence="4">Testes</tissue>
    </source>
</reference>
<dbReference type="PROSITE" id="PS51450">
    <property type="entry name" value="LRR"/>
    <property type="match status" value="2"/>
</dbReference>
<dbReference type="PANTHER" id="PTHR48051:SF54">
    <property type="entry name" value="LEUCINE-RICH REPEAT-CONTAINING PROTEIN"/>
    <property type="match status" value="1"/>
</dbReference>
<keyword evidence="3" id="KW-1185">Reference proteome</keyword>
<accession>A0ABM0M613</accession>
<dbReference type="InterPro" id="IPR032675">
    <property type="entry name" value="LRR_dom_sf"/>
</dbReference>
<protein>
    <submittedName>
        <fullName evidence="4">Plant intracellular Ras-group-related LRR protein 3-like</fullName>
    </submittedName>
</protein>
<evidence type="ECO:0000313" key="4">
    <source>
        <dbReference type="RefSeq" id="XP_006815454.1"/>
    </source>
</evidence>
<dbReference type="SUPFAM" id="SSF52058">
    <property type="entry name" value="L domain-like"/>
    <property type="match status" value="1"/>
</dbReference>
<dbReference type="SMART" id="SM00369">
    <property type="entry name" value="LRR_TYP"/>
    <property type="match status" value="3"/>
</dbReference>
<dbReference type="Proteomes" id="UP000694865">
    <property type="component" value="Unplaced"/>
</dbReference>
<dbReference type="RefSeq" id="XP_006815454.1">
    <property type="nucleotide sequence ID" value="XM_006815391.1"/>
</dbReference>
<dbReference type="PANTHER" id="PTHR48051">
    <property type="match status" value="1"/>
</dbReference>
<dbReference type="Pfam" id="PF13855">
    <property type="entry name" value="LRR_8"/>
    <property type="match status" value="1"/>
</dbReference>
<evidence type="ECO:0000256" key="2">
    <source>
        <dbReference type="ARBA" id="ARBA00022737"/>
    </source>
</evidence>
<evidence type="ECO:0000313" key="3">
    <source>
        <dbReference type="Proteomes" id="UP000694865"/>
    </source>
</evidence>
<organism evidence="3 4">
    <name type="scientific">Saccoglossus kowalevskii</name>
    <name type="common">Acorn worm</name>
    <dbReference type="NCBI Taxonomy" id="10224"/>
    <lineage>
        <taxon>Eukaryota</taxon>
        <taxon>Metazoa</taxon>
        <taxon>Hemichordata</taxon>
        <taxon>Enteropneusta</taxon>
        <taxon>Harrimaniidae</taxon>
        <taxon>Saccoglossus</taxon>
    </lineage>
</organism>
<evidence type="ECO:0000256" key="1">
    <source>
        <dbReference type="ARBA" id="ARBA00022614"/>
    </source>
</evidence>
<keyword evidence="1" id="KW-0433">Leucine-rich repeat</keyword>
<proteinExistence type="predicted"/>
<sequence length="190" mass="22226">MWENLEELDLCDNKLTRLPDSIGELIKLQRLFIQSNQITTLPDSLTKLTNLNQFFCDEGPGMSNTAVMLINRIEIEKLMMQLFPHKHIKHQYIEMTHPSGGENKPVWVENEQACYGNGCDLKEIPGELFTIYRHAKNIVLNNNCIVKIHDSIIVWQNLETLYLNRNKLTHYQTQLANYRNCVFCTLMRMI</sequence>